<evidence type="ECO:0000256" key="1">
    <source>
        <dbReference type="SAM" id="MobiDB-lite"/>
    </source>
</evidence>
<feature type="compositionally biased region" description="Basic and acidic residues" evidence="1">
    <location>
        <begin position="370"/>
        <end position="382"/>
    </location>
</feature>
<feature type="region of interest" description="Disordered" evidence="1">
    <location>
        <begin position="1013"/>
        <end position="1138"/>
    </location>
</feature>
<feature type="region of interest" description="Disordered" evidence="1">
    <location>
        <begin position="713"/>
        <end position="748"/>
    </location>
</feature>
<dbReference type="GeneID" id="108733900"/>
<keyword evidence="2" id="KW-1185">Reference proteome</keyword>
<dbReference type="KEGG" id="apln:108733900"/>
<protein>
    <submittedName>
        <fullName evidence="3">Uncharacterized protein LOC108733900</fullName>
    </submittedName>
</protein>
<feature type="compositionally biased region" description="Low complexity" evidence="1">
    <location>
        <begin position="360"/>
        <end position="369"/>
    </location>
</feature>
<sequence length="1138" mass="127438">MVICNLDVSRTSSQSYYPMPSKIMGDPPAPSKKGFRLMEAHQRQLQDNSETGSIYSVYKQKIDSMFESDSSHGADKSDGNYRSSSKNSVQARIEKMFVEVANDEGLAPGGSELGVGVHGFSVDYLGSVELVDKVTNLAGLQEPLKKLYFQYKNDKSPRRLEQKPLSERLEISAMGLKVQYRSDKGDIEQLNPFPTIAVWSAVKFVLHHADPPNTSTCAFLPLITDPDNLDKQGLFCQLNASEIATFQAQGTQKPDSHAPLFAVVMRSNAFGSAQLNVPSQVQQKRRLECHGFACQTSEDAIVIAATLYKSLMAHMSKARQGRKPKTTREGISCISTTSSVLDWNGDVATPVRPPRKKRSTATSSVASASSDREQPVDIDDSRPLLTANKSSLYAKKSSKTRRAPTVPLPKPEDLDAITPYEEVHDSFNTAKTEKHSYVNTAVGGGDENASNKHSNNAQHNDMSRSVSRNQNLRKNAEGDNQGDILTKVTIPRSGSFLNAGGLTKYKSKLNRANGQASGGSPLGFHELFNEFRLQEGLHSIDEILGVIIDPEGMSFNDLKPIYKEFLLKLALTLTKDELFQRSKAIMKKQKKKSFRTKSPLYRQKKASIVSSKLKSIQHIFSKKIKAKLKTKFKKKDMQKAANKLRMSKRLNEKIPESSISTSSYDTRQFRPKEHSISVMRRPSYKKKHSNGGIRNYKDLGMSELKSWQQSKERISTSEESDFFSLQRARGRIPSNPTGTGSNPNRNSSSGYVSCSECSYDSDTCTCASADKCYCSLGNRNQSEKHHRVPSYRNCKRCHLTKLNDKCYCSWKPMEGNMSLTYCECDTDSCSDSNKCYCKKGERRKNTRHGNSTSVEPKYQDVHRNLCKKVSNSKSTRSLEYVHEPSEQYYEKLRSKIVKHYENDVLPSRRRSYDNMAFDMDVWTGKNAMNSPNYRRNKAMSECGNTSSFCKAPSIRSFQSATKYVTSKQTGKTVCSTSVSTGGCTEALSVKKSAEIAALFADIKLSQTTDITHLIPPKDYDIDSGRRSNSNRSSSYTPRDRGYFKSDKRKSDRLNSIPPPIPIGPRVMNNPVYVPQKSEKSKLYSTRNGLYTIPSQSDESRRSSFSESRNKDKKSVDEQRYGSSRNVSNNLENSLGYLP</sequence>
<evidence type="ECO:0000313" key="3">
    <source>
        <dbReference type="RefSeq" id="XP_025835632.1"/>
    </source>
</evidence>
<dbReference type="RefSeq" id="XP_025835632.1">
    <property type="nucleotide sequence ID" value="XM_025979847.1"/>
</dbReference>
<feature type="compositionally biased region" description="Polar residues" evidence="1">
    <location>
        <begin position="451"/>
        <end position="468"/>
    </location>
</feature>
<name>A0A7F5RI02_AGRPL</name>
<dbReference type="InParanoid" id="A0A7F5RI02"/>
<evidence type="ECO:0000313" key="2">
    <source>
        <dbReference type="Proteomes" id="UP000192223"/>
    </source>
</evidence>
<organism evidence="2 3">
    <name type="scientific">Agrilus planipennis</name>
    <name type="common">Emerald ash borer</name>
    <name type="synonym">Agrilus marcopoli</name>
    <dbReference type="NCBI Taxonomy" id="224129"/>
    <lineage>
        <taxon>Eukaryota</taxon>
        <taxon>Metazoa</taxon>
        <taxon>Ecdysozoa</taxon>
        <taxon>Arthropoda</taxon>
        <taxon>Hexapoda</taxon>
        <taxon>Insecta</taxon>
        <taxon>Pterygota</taxon>
        <taxon>Neoptera</taxon>
        <taxon>Endopterygota</taxon>
        <taxon>Coleoptera</taxon>
        <taxon>Polyphaga</taxon>
        <taxon>Elateriformia</taxon>
        <taxon>Buprestoidea</taxon>
        <taxon>Buprestidae</taxon>
        <taxon>Agrilinae</taxon>
        <taxon>Agrilus</taxon>
    </lineage>
</organism>
<accession>A0A7F5RI02</accession>
<dbReference type="OrthoDB" id="5959615at2759"/>
<feature type="region of interest" description="Disordered" evidence="1">
    <location>
        <begin position="442"/>
        <end position="468"/>
    </location>
</feature>
<gene>
    <name evidence="3" type="primary">LOC108733900</name>
</gene>
<dbReference type="PANTHER" id="PTHR21219:SF4">
    <property type="entry name" value="PID DOMAIN-CONTAINING PROTEIN"/>
    <property type="match status" value="1"/>
</dbReference>
<feature type="compositionally biased region" description="Basic and acidic residues" evidence="1">
    <location>
        <begin position="1015"/>
        <end position="1025"/>
    </location>
</feature>
<dbReference type="AlphaFoldDB" id="A0A7F5RI02"/>
<reference evidence="3" key="1">
    <citation type="submission" date="2025-08" db="UniProtKB">
        <authorList>
            <consortium name="RefSeq"/>
        </authorList>
    </citation>
    <scope>IDENTIFICATION</scope>
    <source>
        <tissue evidence="3">Entire body</tissue>
    </source>
</reference>
<dbReference type="PANTHER" id="PTHR21219">
    <property type="entry name" value="FI19613P1"/>
    <property type="match status" value="1"/>
</dbReference>
<proteinExistence type="predicted"/>
<feature type="region of interest" description="Disordered" evidence="1">
    <location>
        <begin position="344"/>
        <end position="417"/>
    </location>
</feature>
<feature type="compositionally biased region" description="Polar residues" evidence="1">
    <location>
        <begin position="734"/>
        <end position="746"/>
    </location>
</feature>
<feature type="compositionally biased region" description="Basic and acidic residues" evidence="1">
    <location>
        <begin position="1097"/>
        <end position="1119"/>
    </location>
</feature>
<dbReference type="Proteomes" id="UP000192223">
    <property type="component" value="Unplaced"/>
</dbReference>
<feature type="compositionally biased region" description="Basic and acidic residues" evidence="1">
    <location>
        <begin position="1037"/>
        <end position="1052"/>
    </location>
</feature>
<feature type="compositionally biased region" description="Polar residues" evidence="1">
    <location>
        <begin position="1120"/>
        <end position="1132"/>
    </location>
</feature>